<dbReference type="GO" id="GO:0008237">
    <property type="term" value="F:metallopeptidase activity"/>
    <property type="evidence" value="ECO:0007669"/>
    <property type="project" value="UniProtKB-KW"/>
</dbReference>
<gene>
    <name evidence="5" type="ORF">HNQ86_002298</name>
    <name evidence="4" type="ORF">LF63_0114765</name>
</gene>
<keyword evidence="1" id="KW-0732">Signal</keyword>
<evidence type="ECO:0000256" key="1">
    <source>
        <dbReference type="SAM" id="SignalP"/>
    </source>
</evidence>
<accession>A0A099CT39</accession>
<reference evidence="5 7" key="2">
    <citation type="submission" date="2020-08" db="EMBL/GenBank/DDBJ databases">
        <title>Genomic Encyclopedia of Type Strains, Phase IV (KMG-IV): sequencing the most valuable type-strain genomes for metagenomic binning, comparative biology and taxonomic classification.</title>
        <authorList>
            <person name="Goeker M."/>
        </authorList>
    </citation>
    <scope>NUCLEOTIDE SEQUENCE [LARGE SCALE GENOMIC DNA]</scope>
    <source>
        <strain evidence="5 7">DSM 107085</strain>
    </source>
</reference>
<sequence>MKIRFIAAAVLAATVGLTGLPAYASAGPQPAANEFTIPAPRDIAYPGTIQLHVDATDLAHRIFDVHETIPVSTGPFTLLYPAWIPGNHSPTGPIDKFAGLVIKANGKVLEWTRDPANVYAFHVDVPQGVTSLDVQFKYLSPQDRSQGRVVMTPEMLNLQWNTVALYPAGYFNRDITVQASVTLPQDFKFATALETASQSGNKIEFKPIDFENLVDSPMFAGKYYKRFDLNPGGKVPVHLNVFADQPQDLDASKEAIQKHRDLVVQMERQYGTFHFNHYDFLLALSKKMSGIGLEHHRSSENGTSPNYFTKWKQSWARRDLLAHEFNHSWDGKYRRPARLWTPNFNVPKRDHGLWVYEGFTQYSGYVMAARSGLWDKQQAMEMLAAVGARYDRGRPGMKWRNILDTTNDPTIAQRAPLPYRNYQMSEDYYSGGQLIWMAVDAKIRDLTRNKRNLNNFARDFFGVDPGAWDINTYTFDDIVSALNKVAPYDWKSFLDKRLTGHVNLSEAFEAEGWKLVYTHEPSDAVKALESHYHMADLTYSLGIYVNSKGEMRDVLWDGPAFNAGLSPAMTIVAVDGKDFSIDALKHAIKQAADSKAPIKLLVKNFNEYKTVEINYHGGLQYPHLERIKGRPDYLSEVLTPLKRTLKAIQ</sequence>
<dbReference type="EMBL" id="JACHET010000001">
    <property type="protein sequence ID" value="MBB6184953.1"/>
    <property type="molecule type" value="Genomic_DNA"/>
</dbReference>
<dbReference type="InterPro" id="IPR007963">
    <property type="entry name" value="Peptidase_M61_catalytic"/>
</dbReference>
<keyword evidence="6" id="KW-1185">Reference proteome</keyword>
<name>A0A099CT39_9GAMM</name>
<dbReference type="Gene3D" id="1.10.390.10">
    <property type="entry name" value="Neutral Protease Domain 2"/>
    <property type="match status" value="1"/>
</dbReference>
<feature type="domain" description="Peptidase M61 N-terminal" evidence="3">
    <location>
        <begin position="50"/>
        <end position="222"/>
    </location>
</feature>
<comment type="caution">
    <text evidence="4">The sequence shown here is derived from an EMBL/GenBank/DDBJ whole genome shotgun (WGS) entry which is preliminary data.</text>
</comment>
<dbReference type="PIRSF" id="PIRSF016493">
    <property type="entry name" value="Glycyl_aminpptds"/>
    <property type="match status" value="1"/>
</dbReference>
<keyword evidence="5" id="KW-0378">Hydrolase</keyword>
<evidence type="ECO:0000313" key="7">
    <source>
        <dbReference type="Proteomes" id="UP000560000"/>
    </source>
</evidence>
<dbReference type="Pfam" id="PF17899">
    <property type="entry name" value="Peptidase_M61_N"/>
    <property type="match status" value="1"/>
</dbReference>
<dbReference type="SUPFAM" id="SSF50156">
    <property type="entry name" value="PDZ domain-like"/>
    <property type="match status" value="1"/>
</dbReference>
<evidence type="ECO:0000313" key="6">
    <source>
        <dbReference type="Proteomes" id="UP000029708"/>
    </source>
</evidence>
<feature type="domain" description="Peptidase M61 catalytic" evidence="2">
    <location>
        <begin position="318"/>
        <end position="435"/>
    </location>
</feature>
<evidence type="ECO:0000313" key="5">
    <source>
        <dbReference type="EMBL" id="MBB6184953.1"/>
    </source>
</evidence>
<proteinExistence type="predicted"/>
<dbReference type="Gene3D" id="2.60.40.3650">
    <property type="match status" value="1"/>
</dbReference>
<dbReference type="InterPro" id="IPR024191">
    <property type="entry name" value="Peptidase_M61"/>
</dbReference>
<organism evidence="4 6">
    <name type="scientific">Oleiagrimonas soli</name>
    <dbReference type="NCBI Taxonomy" id="1543381"/>
    <lineage>
        <taxon>Bacteria</taxon>
        <taxon>Pseudomonadati</taxon>
        <taxon>Pseudomonadota</taxon>
        <taxon>Gammaproteobacteria</taxon>
        <taxon>Lysobacterales</taxon>
        <taxon>Rhodanobacteraceae</taxon>
        <taxon>Oleiagrimonas</taxon>
    </lineage>
</organism>
<dbReference type="AlphaFoldDB" id="A0A099CT39"/>
<feature type="signal peptide" evidence="1">
    <location>
        <begin position="1"/>
        <end position="24"/>
    </location>
</feature>
<feature type="chain" id="PRO_5035987071" evidence="1">
    <location>
        <begin position="25"/>
        <end position="649"/>
    </location>
</feature>
<dbReference type="OrthoDB" id="9778516at2"/>
<dbReference type="STRING" id="1543381.LF63_0114765"/>
<dbReference type="HOGENOM" id="CLU_435415_0_0_6"/>
<dbReference type="InterPro" id="IPR027268">
    <property type="entry name" value="Peptidase_M4/M1_CTD_sf"/>
</dbReference>
<evidence type="ECO:0000313" key="4">
    <source>
        <dbReference type="EMBL" id="KGI76797.1"/>
    </source>
</evidence>
<dbReference type="InterPro" id="IPR036034">
    <property type="entry name" value="PDZ_sf"/>
</dbReference>
<dbReference type="Proteomes" id="UP000560000">
    <property type="component" value="Unassembled WGS sequence"/>
</dbReference>
<evidence type="ECO:0000259" key="3">
    <source>
        <dbReference type="Pfam" id="PF17899"/>
    </source>
</evidence>
<protein>
    <submittedName>
        <fullName evidence="4">Peptidase M61</fullName>
    </submittedName>
    <submittedName>
        <fullName evidence="5">Putative metalloprotease with PDZ domain</fullName>
    </submittedName>
</protein>
<keyword evidence="5" id="KW-0645">Protease</keyword>
<keyword evidence="5" id="KW-0482">Metalloprotease</keyword>
<dbReference type="Pfam" id="PF05299">
    <property type="entry name" value="Peptidase_M61"/>
    <property type="match status" value="1"/>
</dbReference>
<reference evidence="4 6" key="1">
    <citation type="submission" date="2014-09" db="EMBL/GenBank/DDBJ databases">
        <title>Xanthomonadaceae 3.5X direct submission.</title>
        <authorList>
            <person name="Fang T."/>
            <person name="Wang H."/>
        </authorList>
    </citation>
    <scope>NUCLEOTIDE SEQUENCE [LARGE SCALE GENOMIC DNA]</scope>
    <source>
        <strain evidence="4 6">3.5X</strain>
    </source>
</reference>
<evidence type="ECO:0000259" key="2">
    <source>
        <dbReference type="Pfam" id="PF05299"/>
    </source>
</evidence>
<dbReference type="SUPFAM" id="SSF55486">
    <property type="entry name" value="Metalloproteases ('zincins'), catalytic domain"/>
    <property type="match status" value="1"/>
</dbReference>
<dbReference type="GO" id="GO:0006508">
    <property type="term" value="P:proteolysis"/>
    <property type="evidence" value="ECO:0007669"/>
    <property type="project" value="UniProtKB-KW"/>
</dbReference>
<dbReference type="Proteomes" id="UP000029708">
    <property type="component" value="Unassembled WGS sequence"/>
</dbReference>
<dbReference type="EMBL" id="JROI01000016">
    <property type="protein sequence ID" value="KGI76797.1"/>
    <property type="molecule type" value="Genomic_DNA"/>
</dbReference>
<dbReference type="InterPro" id="IPR040756">
    <property type="entry name" value="Peptidase_M61_N"/>
</dbReference>
<dbReference type="Gene3D" id="2.30.42.10">
    <property type="match status" value="1"/>
</dbReference>